<dbReference type="InterPro" id="IPR008271">
    <property type="entry name" value="Ser/Thr_kinase_AS"/>
</dbReference>
<dbReference type="FunFam" id="1.10.510.10:FF:000109">
    <property type="entry name" value="Ribosomal protein S6 kinase"/>
    <property type="match status" value="1"/>
</dbReference>
<dbReference type="InterPro" id="IPR000961">
    <property type="entry name" value="AGC-kinase_C"/>
</dbReference>
<comment type="cofactor">
    <cofactor evidence="1">
        <name>Mg(2+)</name>
        <dbReference type="ChEBI" id="CHEBI:18420"/>
    </cofactor>
</comment>
<keyword evidence="8 16" id="KW-0418">Kinase</keyword>
<keyword evidence="7 13" id="KW-0547">Nucleotide-binding</keyword>
<dbReference type="STRING" id="9402.L5JNY9"/>
<dbReference type="FunFam" id="1.10.510.10:FF:000551">
    <property type="entry name" value="Non-specific serine/threonine protein kinase"/>
    <property type="match status" value="1"/>
</dbReference>
<evidence type="ECO:0000259" key="14">
    <source>
        <dbReference type="PROSITE" id="PS50011"/>
    </source>
</evidence>
<dbReference type="Pfam" id="PF00069">
    <property type="entry name" value="Pkinase"/>
    <property type="match status" value="3"/>
</dbReference>
<evidence type="ECO:0000256" key="13">
    <source>
        <dbReference type="PROSITE-ProRule" id="PRU10141"/>
    </source>
</evidence>
<dbReference type="InterPro" id="IPR017441">
    <property type="entry name" value="Protein_kinase_ATP_BS"/>
</dbReference>
<dbReference type="InterPro" id="IPR017892">
    <property type="entry name" value="Pkinase_C"/>
</dbReference>
<evidence type="ECO:0000256" key="4">
    <source>
        <dbReference type="ARBA" id="ARBA00022553"/>
    </source>
</evidence>
<protein>
    <recommendedName>
        <fullName evidence="2">non-specific serine/threonine protein kinase</fullName>
        <ecNumber evidence="2">2.7.11.1</ecNumber>
    </recommendedName>
</protein>
<keyword evidence="5" id="KW-0808">Transferase</keyword>
<evidence type="ECO:0000256" key="1">
    <source>
        <dbReference type="ARBA" id="ARBA00001946"/>
    </source>
</evidence>
<keyword evidence="6" id="KW-0677">Repeat</keyword>
<dbReference type="InParanoid" id="L5JNY9"/>
<dbReference type="InterPro" id="IPR011009">
    <property type="entry name" value="Kinase-like_dom_sf"/>
</dbReference>
<dbReference type="PROSITE" id="PS51285">
    <property type="entry name" value="AGC_KINASE_CTER"/>
    <property type="match status" value="1"/>
</dbReference>
<dbReference type="SMART" id="SM00220">
    <property type="entry name" value="S_TKc"/>
    <property type="match status" value="1"/>
</dbReference>
<comment type="catalytic activity">
    <reaction evidence="10">
        <text>L-threonyl-[protein] + ATP = O-phospho-L-threonyl-[protein] + ADP + H(+)</text>
        <dbReference type="Rhea" id="RHEA:46608"/>
        <dbReference type="Rhea" id="RHEA-COMP:11060"/>
        <dbReference type="Rhea" id="RHEA-COMP:11605"/>
        <dbReference type="ChEBI" id="CHEBI:15378"/>
        <dbReference type="ChEBI" id="CHEBI:30013"/>
        <dbReference type="ChEBI" id="CHEBI:30616"/>
        <dbReference type="ChEBI" id="CHEBI:61977"/>
        <dbReference type="ChEBI" id="CHEBI:456216"/>
        <dbReference type="EC" id="2.7.11.1"/>
    </reaction>
</comment>
<evidence type="ECO:0000256" key="6">
    <source>
        <dbReference type="ARBA" id="ARBA00022737"/>
    </source>
</evidence>
<dbReference type="PANTHER" id="PTHR24351">
    <property type="entry name" value="RIBOSOMAL PROTEIN S6 KINASE"/>
    <property type="match status" value="1"/>
</dbReference>
<proteinExistence type="predicted"/>
<gene>
    <name evidence="16" type="ORF">PAL_GLEAN10020758</name>
</gene>
<evidence type="ECO:0000256" key="10">
    <source>
        <dbReference type="ARBA" id="ARBA00047899"/>
    </source>
</evidence>
<dbReference type="Gene3D" id="3.30.200.20">
    <property type="entry name" value="Phosphorylase Kinase, domain 1"/>
    <property type="match status" value="2"/>
</dbReference>
<comment type="catalytic activity">
    <reaction evidence="11">
        <text>L-seryl-[protein] + ATP = O-phospho-L-seryl-[protein] + ADP + H(+)</text>
        <dbReference type="Rhea" id="RHEA:17989"/>
        <dbReference type="Rhea" id="RHEA-COMP:9863"/>
        <dbReference type="Rhea" id="RHEA-COMP:11604"/>
        <dbReference type="ChEBI" id="CHEBI:15378"/>
        <dbReference type="ChEBI" id="CHEBI:29999"/>
        <dbReference type="ChEBI" id="CHEBI:30616"/>
        <dbReference type="ChEBI" id="CHEBI:83421"/>
        <dbReference type="ChEBI" id="CHEBI:456216"/>
        <dbReference type="EC" id="2.7.11.1"/>
    </reaction>
</comment>
<evidence type="ECO:0000256" key="5">
    <source>
        <dbReference type="ARBA" id="ARBA00022679"/>
    </source>
</evidence>
<dbReference type="Pfam" id="PF00433">
    <property type="entry name" value="Pkinase_C"/>
    <property type="match status" value="1"/>
</dbReference>
<dbReference type="GO" id="GO:0005524">
    <property type="term" value="F:ATP binding"/>
    <property type="evidence" value="ECO:0007669"/>
    <property type="project" value="UniProtKB-UniRule"/>
</dbReference>
<keyword evidence="4" id="KW-0597">Phosphoprotein</keyword>
<organism evidence="16 17">
    <name type="scientific">Pteropus alecto</name>
    <name type="common">Black flying fox</name>
    <dbReference type="NCBI Taxonomy" id="9402"/>
    <lineage>
        <taxon>Eukaryota</taxon>
        <taxon>Metazoa</taxon>
        <taxon>Chordata</taxon>
        <taxon>Craniata</taxon>
        <taxon>Vertebrata</taxon>
        <taxon>Euteleostomi</taxon>
        <taxon>Mammalia</taxon>
        <taxon>Eutheria</taxon>
        <taxon>Laurasiatheria</taxon>
        <taxon>Chiroptera</taxon>
        <taxon>Yinpterochiroptera</taxon>
        <taxon>Pteropodoidea</taxon>
        <taxon>Pteropodidae</taxon>
        <taxon>Pteropodinae</taxon>
        <taxon>Pteropus</taxon>
    </lineage>
</organism>
<dbReference type="EMBL" id="KB031153">
    <property type="protein sequence ID" value="ELK01134.1"/>
    <property type="molecule type" value="Genomic_DNA"/>
</dbReference>
<dbReference type="FunFam" id="3.30.200.20:FF:000208">
    <property type="entry name" value="Ribosomal protein S6 kinase"/>
    <property type="match status" value="1"/>
</dbReference>
<dbReference type="AlphaFoldDB" id="L5JNY9"/>
<dbReference type="PROSITE" id="PS00107">
    <property type="entry name" value="PROTEIN_KINASE_ATP"/>
    <property type="match status" value="1"/>
</dbReference>
<comment type="subunit">
    <text evidence="12">Forms a complex with either MAPK1/ERK2 or MAPK3/ERK1 in quiescent cells which transiently dissociates following mitogenic stimulation. Also associates with MAPK14/p38-alpha. Activated RPS6KA5 associates with and phosphorylates the NF-kappa-B p65 subunit RELA. Interacts with CREBBP and EP300.</text>
</comment>
<evidence type="ECO:0000256" key="3">
    <source>
        <dbReference type="ARBA" id="ARBA00022527"/>
    </source>
</evidence>
<accession>L5JNY9</accession>
<dbReference type="InterPro" id="IPR000719">
    <property type="entry name" value="Prot_kinase_dom"/>
</dbReference>
<reference evidence="17" key="1">
    <citation type="journal article" date="2013" name="Science">
        <title>Comparative analysis of bat genomes provides insight into the evolution of flight and immunity.</title>
        <authorList>
            <person name="Zhang G."/>
            <person name="Cowled C."/>
            <person name="Shi Z."/>
            <person name="Huang Z."/>
            <person name="Bishop-Lilly K.A."/>
            <person name="Fang X."/>
            <person name="Wynne J.W."/>
            <person name="Xiong Z."/>
            <person name="Baker M.L."/>
            <person name="Zhao W."/>
            <person name="Tachedjian M."/>
            <person name="Zhu Y."/>
            <person name="Zhou P."/>
            <person name="Jiang X."/>
            <person name="Ng J."/>
            <person name="Yang L."/>
            <person name="Wu L."/>
            <person name="Xiao J."/>
            <person name="Feng Y."/>
            <person name="Chen Y."/>
            <person name="Sun X."/>
            <person name="Zhang Y."/>
            <person name="Marsh G.A."/>
            <person name="Crameri G."/>
            <person name="Broder C.C."/>
            <person name="Frey K.G."/>
            <person name="Wang L.F."/>
            <person name="Wang J."/>
        </authorList>
    </citation>
    <scope>NUCLEOTIDE SEQUENCE [LARGE SCALE GENOMIC DNA]</scope>
</reference>
<evidence type="ECO:0000256" key="11">
    <source>
        <dbReference type="ARBA" id="ARBA00048679"/>
    </source>
</evidence>
<keyword evidence="17" id="KW-1185">Reference proteome</keyword>
<evidence type="ECO:0000256" key="9">
    <source>
        <dbReference type="ARBA" id="ARBA00022840"/>
    </source>
</evidence>
<dbReference type="EC" id="2.7.11.1" evidence="2"/>
<evidence type="ECO:0000313" key="17">
    <source>
        <dbReference type="Proteomes" id="UP000010552"/>
    </source>
</evidence>
<feature type="domain" description="AGC-kinase C-terminal" evidence="15">
    <location>
        <begin position="302"/>
        <end position="370"/>
    </location>
</feature>
<dbReference type="GO" id="GO:0004674">
    <property type="term" value="F:protein serine/threonine kinase activity"/>
    <property type="evidence" value="ECO:0007669"/>
    <property type="project" value="UniProtKB-KW"/>
</dbReference>
<dbReference type="GO" id="GO:0106310">
    <property type="term" value="F:protein serine kinase activity"/>
    <property type="evidence" value="ECO:0007669"/>
    <property type="project" value="RHEA"/>
</dbReference>
<evidence type="ECO:0000313" key="16">
    <source>
        <dbReference type="EMBL" id="ELK01134.1"/>
    </source>
</evidence>
<dbReference type="PROSITE" id="PS50011">
    <property type="entry name" value="PROTEIN_KINASE_DOM"/>
    <property type="match status" value="1"/>
</dbReference>
<evidence type="ECO:0000256" key="2">
    <source>
        <dbReference type="ARBA" id="ARBA00012513"/>
    </source>
</evidence>
<dbReference type="FunFam" id="3.30.200.20:FF:000648">
    <property type="entry name" value="Non-specific serine/threonine protein kinase"/>
    <property type="match status" value="1"/>
</dbReference>
<dbReference type="PROSITE" id="PS00108">
    <property type="entry name" value="PROTEIN_KINASE_ST"/>
    <property type="match status" value="1"/>
</dbReference>
<dbReference type="Proteomes" id="UP000010552">
    <property type="component" value="Unassembled WGS sequence"/>
</dbReference>
<keyword evidence="9 13" id="KW-0067">ATP-binding</keyword>
<keyword evidence="3" id="KW-0723">Serine/threonine-protein kinase</keyword>
<evidence type="ECO:0000256" key="8">
    <source>
        <dbReference type="ARBA" id="ARBA00022777"/>
    </source>
</evidence>
<name>L5JNY9_PTEAL</name>
<dbReference type="SUPFAM" id="SSF56112">
    <property type="entry name" value="Protein kinase-like (PK-like)"/>
    <property type="match status" value="2"/>
</dbReference>
<evidence type="ECO:0000256" key="7">
    <source>
        <dbReference type="ARBA" id="ARBA00022741"/>
    </source>
</evidence>
<dbReference type="SMART" id="SM00133">
    <property type="entry name" value="S_TK_X"/>
    <property type="match status" value="1"/>
</dbReference>
<dbReference type="Gene3D" id="1.10.510.10">
    <property type="entry name" value="Transferase(Phosphotransferase) domain 1"/>
    <property type="match status" value="1"/>
</dbReference>
<feature type="binding site" evidence="13">
    <location>
        <position position="438"/>
    </location>
    <ligand>
        <name>ATP</name>
        <dbReference type="ChEBI" id="CHEBI:30616"/>
    </ligand>
</feature>
<feature type="domain" description="Protein kinase" evidence="14">
    <location>
        <begin position="1"/>
        <end position="301"/>
    </location>
</feature>
<evidence type="ECO:0000256" key="12">
    <source>
        <dbReference type="ARBA" id="ARBA00063151"/>
    </source>
</evidence>
<evidence type="ECO:0000259" key="15">
    <source>
        <dbReference type="PROSITE" id="PS51285"/>
    </source>
</evidence>
<sequence length="734" mass="82388">MKVLKKATIVQKAKTTEHTKTERQVLEHIRQSPFLVTLHYAFQTETKLHLILDYINGGELFTHLSQRERFTEHEVQIYVGEIVLALEHLHKLGIIYRDIKLENILLDSNGHVVLTDFGLSKEFVADEAFPPLPDNSILDSYVLMILKYMASTHLSWVPGPNVPVVYFHIVLLIITKHAINSAKPRQESKAERAYSFCGTIEYMAPDIVRGGDSGHDKAVDWWSLGVLMYELLTGASPFTVDGEKNSQAEISRRILKSEPPYPQEMSALAKDLLQRLLMKDPKKRLGCGPRDADEIKEHLFFQKINWDDLAAKKVPAPFKPVIRDELDVSNFAEEFTEMDPTYSPAALPQSSERLFQGYSFVAPSILFKRNAAVIDPFQFHMGVDRPGATNVARSAMMKDSPFYQHYDLDLKDKPLGEGSFSICRKCIHKKSNQAFAVKIISKRMEANTQKEITALKLCEGHPNIVKLHEVFHDQVSPFHRFRWCYWVSGEHRGTSPSHCRGQRNRSTHTLTHPQINASFASAFLTRQSSRVTWEEDSSRGPVPPPQASLCLLPGGGSSSDHRACHAVPSSTPSPAFKAQPHTEACDFGYERSTIVSGLCLLSSPCAAIFRDRNHSSTITFTPGTGQGDTALLKTTCWAQELKPVMDVVHPVFTKEAAGIQKGHETCPGSHSKSVKIELGKHDLDAGLSVWCCCHGLAEAHCSATSEFTHVLRPRMMRPGETRQRQQRNYSNCCH</sequence>